<sequence length="91" mass="10493">MGQQRHQLFRLLVKIRLGVNGKQIAKRLVFIQNPRNKDIHIDFGAIQAEHRRALWGPDILSAGIDIVHQYIVTVALLHTLHPQGIIHVKRR</sequence>
<accession>A0A644XTA0</accession>
<protein>
    <submittedName>
        <fullName evidence="1">Uncharacterized protein</fullName>
    </submittedName>
</protein>
<name>A0A644XTA0_9ZZZZ</name>
<dbReference type="EMBL" id="VSSQ01002778">
    <property type="protein sequence ID" value="MPM17344.1"/>
    <property type="molecule type" value="Genomic_DNA"/>
</dbReference>
<organism evidence="1">
    <name type="scientific">bioreactor metagenome</name>
    <dbReference type="NCBI Taxonomy" id="1076179"/>
    <lineage>
        <taxon>unclassified sequences</taxon>
        <taxon>metagenomes</taxon>
        <taxon>ecological metagenomes</taxon>
    </lineage>
</organism>
<reference evidence="1" key="1">
    <citation type="submission" date="2019-08" db="EMBL/GenBank/DDBJ databases">
        <authorList>
            <person name="Kucharzyk K."/>
            <person name="Murdoch R.W."/>
            <person name="Higgins S."/>
            <person name="Loffler F."/>
        </authorList>
    </citation>
    <scope>NUCLEOTIDE SEQUENCE</scope>
</reference>
<comment type="caution">
    <text evidence="1">The sequence shown here is derived from an EMBL/GenBank/DDBJ whole genome shotgun (WGS) entry which is preliminary data.</text>
</comment>
<proteinExistence type="predicted"/>
<gene>
    <name evidence="1" type="ORF">SDC9_63732</name>
</gene>
<evidence type="ECO:0000313" key="1">
    <source>
        <dbReference type="EMBL" id="MPM17344.1"/>
    </source>
</evidence>
<dbReference type="AlphaFoldDB" id="A0A644XTA0"/>